<proteinExistence type="predicted"/>
<organism evidence="2 3">
    <name type="scientific">Rhodanobacter geophilus</name>
    <dbReference type="NCBI Taxonomy" id="3162488"/>
    <lineage>
        <taxon>Bacteria</taxon>
        <taxon>Pseudomonadati</taxon>
        <taxon>Pseudomonadota</taxon>
        <taxon>Gammaproteobacteria</taxon>
        <taxon>Lysobacterales</taxon>
        <taxon>Rhodanobacteraceae</taxon>
        <taxon>Rhodanobacter</taxon>
    </lineage>
</organism>
<dbReference type="Gene3D" id="2.60.120.260">
    <property type="entry name" value="Galactose-binding domain-like"/>
    <property type="match status" value="1"/>
</dbReference>
<comment type="caution">
    <text evidence="2">The sequence shown here is derived from an EMBL/GenBank/DDBJ whole genome shotgun (WGS) entry which is preliminary data.</text>
</comment>
<dbReference type="PANTHER" id="PTHR38792">
    <property type="entry name" value="BNR/ASP-BOX REPEAT DOMAIN PROTEIN (AFU_ORTHOLOGUE AFUA_7G06430)-RELATED"/>
    <property type="match status" value="1"/>
</dbReference>
<feature type="signal peptide" evidence="1">
    <location>
        <begin position="1"/>
        <end position="21"/>
    </location>
</feature>
<dbReference type="PANTHER" id="PTHR38792:SF3">
    <property type="entry name" value="BNR_ASP-BOX REPEAT DOMAIN PROTEIN (AFU_ORTHOLOGUE AFUA_7G06430)-RELATED"/>
    <property type="match status" value="1"/>
</dbReference>
<accession>A0ABV3QPS6</accession>
<dbReference type="Gene3D" id="2.120.10.10">
    <property type="match status" value="1"/>
</dbReference>
<dbReference type="CDD" id="cd15482">
    <property type="entry name" value="Sialidase_non-viral"/>
    <property type="match status" value="1"/>
</dbReference>
<dbReference type="EC" id="3.2.1.-" evidence="2"/>
<dbReference type="InterPro" id="IPR036278">
    <property type="entry name" value="Sialidase_sf"/>
</dbReference>
<dbReference type="EMBL" id="JBFOHL010000008">
    <property type="protein sequence ID" value="MEW9624620.1"/>
    <property type="molecule type" value="Genomic_DNA"/>
</dbReference>
<protein>
    <submittedName>
        <fullName evidence="2">Sialidase family protein</fullName>
        <ecNumber evidence="2">3.2.1.-</ecNumber>
    </submittedName>
</protein>
<keyword evidence="2" id="KW-0378">Hydrolase</keyword>
<reference evidence="2 3" key="1">
    <citation type="submission" date="2024-06" db="EMBL/GenBank/DDBJ databases">
        <authorList>
            <person name="Woo H."/>
        </authorList>
    </citation>
    <scope>NUCLEOTIDE SEQUENCE [LARGE SCALE GENOMIC DNA]</scope>
    <source>
        <strain evidence="2 3">S2-g</strain>
    </source>
</reference>
<keyword evidence="3" id="KW-1185">Reference proteome</keyword>
<gene>
    <name evidence="2" type="ORF">ABQJ56_10290</name>
</gene>
<dbReference type="GO" id="GO:0016798">
    <property type="term" value="F:hydrolase activity, acting on glycosyl bonds"/>
    <property type="evidence" value="ECO:0007669"/>
    <property type="project" value="UniProtKB-KW"/>
</dbReference>
<dbReference type="Proteomes" id="UP001556170">
    <property type="component" value="Unassembled WGS sequence"/>
</dbReference>
<name>A0ABV3QPS6_9GAMM</name>
<dbReference type="RefSeq" id="WP_367844928.1">
    <property type="nucleotide sequence ID" value="NZ_JBFOHL010000008.1"/>
</dbReference>
<evidence type="ECO:0000313" key="3">
    <source>
        <dbReference type="Proteomes" id="UP001556170"/>
    </source>
</evidence>
<keyword evidence="2" id="KW-0326">Glycosidase</keyword>
<feature type="chain" id="PRO_5046671881" evidence="1">
    <location>
        <begin position="22"/>
        <end position="524"/>
    </location>
</feature>
<dbReference type="SUPFAM" id="SSF50939">
    <property type="entry name" value="Sialidases"/>
    <property type="match status" value="1"/>
</dbReference>
<keyword evidence="1" id="KW-0732">Signal</keyword>
<sequence length="524" mass="55813">MKPSVAAIALGLCVLSAAPSAAVRPGDASIGSVLAKGVGYPVLVRLAHQADPLADGRVLLAFERDGMGGIPLYVREPGQRDWRFTENVTDQAHGGDATWQLRWQPNLYELPRASGPLPAGTVLLAANATGNDAQGRVVTEDLQLYASDDGGHSWRYLSSIIKGGGKPEDKDNHGVWEPNLRVLDDGRLVAWYSSEQHKAEGYNQLLAHKVSSDGGRTWSAEHVDVAIPGGVERPGMAVVERLPDGRYVMSYEDIDGPQNGHVYLKSSRDGLDWGDPADRGTPVQTQAGAWPAASPIVKWLPLGGRDGVIAVLAERAGGGGDPGGRAIYWNNDLGRGPWWEAPAPVQKLTGNIHAGWTQALLLQKDGTLLHLTSSSVPGAPADARANVILEASAPARFDRYEAEDAARHWAVQIDDPTTSDRRKARVAAPPLGRLDFAVHSAADGPRVLRVRWQDLGFATGPVLHIDGRAIAAGDTRDDRDGWRITTFRAPLRAGDHTIAVGGSAHALDIDYLQIDAAGAPASGD</sequence>
<evidence type="ECO:0000313" key="2">
    <source>
        <dbReference type="EMBL" id="MEW9624620.1"/>
    </source>
</evidence>
<evidence type="ECO:0000256" key="1">
    <source>
        <dbReference type="SAM" id="SignalP"/>
    </source>
</evidence>